<feature type="region of interest" description="Disordered" evidence="1">
    <location>
        <begin position="183"/>
        <end position="210"/>
    </location>
</feature>
<accession>A0A6A0AEE6</accession>
<reference evidence="2 3" key="1">
    <citation type="submission" date="2020-02" db="EMBL/GenBank/DDBJ databases">
        <title>Draft genome sequence of Haematococcus lacustris strain NIES-144.</title>
        <authorList>
            <person name="Morimoto D."/>
            <person name="Nakagawa S."/>
            <person name="Yoshida T."/>
            <person name="Sawayama S."/>
        </authorList>
    </citation>
    <scope>NUCLEOTIDE SEQUENCE [LARGE SCALE GENOMIC DNA]</scope>
    <source>
        <strain evidence="2 3">NIES-144</strain>
    </source>
</reference>
<feature type="compositionally biased region" description="Low complexity" evidence="1">
    <location>
        <begin position="27"/>
        <end position="48"/>
    </location>
</feature>
<dbReference type="EMBL" id="BLLF01005332">
    <property type="protein sequence ID" value="GFH31055.1"/>
    <property type="molecule type" value="Genomic_DNA"/>
</dbReference>
<organism evidence="2 3">
    <name type="scientific">Haematococcus lacustris</name>
    <name type="common">Green alga</name>
    <name type="synonym">Haematococcus pluvialis</name>
    <dbReference type="NCBI Taxonomy" id="44745"/>
    <lineage>
        <taxon>Eukaryota</taxon>
        <taxon>Viridiplantae</taxon>
        <taxon>Chlorophyta</taxon>
        <taxon>core chlorophytes</taxon>
        <taxon>Chlorophyceae</taxon>
        <taxon>CS clade</taxon>
        <taxon>Chlamydomonadales</taxon>
        <taxon>Haematococcaceae</taxon>
        <taxon>Haematococcus</taxon>
    </lineage>
</organism>
<keyword evidence="3" id="KW-1185">Reference proteome</keyword>
<gene>
    <name evidence="2" type="ORF">HaLaN_30018</name>
</gene>
<feature type="region of interest" description="Disordered" evidence="1">
    <location>
        <begin position="27"/>
        <end position="63"/>
    </location>
</feature>
<evidence type="ECO:0000256" key="1">
    <source>
        <dbReference type="SAM" id="MobiDB-lite"/>
    </source>
</evidence>
<feature type="region of interest" description="Disordered" evidence="1">
    <location>
        <begin position="91"/>
        <end position="129"/>
    </location>
</feature>
<evidence type="ECO:0000313" key="3">
    <source>
        <dbReference type="Proteomes" id="UP000485058"/>
    </source>
</evidence>
<feature type="compositionally biased region" description="Low complexity" evidence="1">
    <location>
        <begin position="185"/>
        <end position="206"/>
    </location>
</feature>
<proteinExistence type="predicted"/>
<protein>
    <submittedName>
        <fullName evidence="2">Uncharacterized protein</fullName>
    </submittedName>
</protein>
<sequence>MGLVAPLNVLGHTACMHTLTSPVLPTAPAATSRRAPTAATADVKAAAPGSTLETPPAAPDFHDLSASAAPAAASPVEEPTLASFNAALATQATSTPPTAPTTATTPLAEPAPPSPASSQPSQSGVMTSSHRFVRLTDPAAAVALRLAELTHPAQRLLTSPPLDQVLLTGQAAVAKAARVARRATQRATKSGQELGASEAEGSQSSGPTPAAMQVGLAAGREDTALAPALASSILPPSPPKTPAWIFNLAAGLLQLLRAPLEALMEALSLVAKLDGLLLVCCLCWGYHLHRITKSMGEALSLAIGRALADRFIPKVAQPPVVAAAAQEG</sequence>
<comment type="caution">
    <text evidence="2">The sequence shown here is derived from an EMBL/GenBank/DDBJ whole genome shotgun (WGS) entry which is preliminary data.</text>
</comment>
<name>A0A6A0AEE6_HAELA</name>
<evidence type="ECO:0000313" key="2">
    <source>
        <dbReference type="EMBL" id="GFH31055.1"/>
    </source>
</evidence>
<feature type="compositionally biased region" description="Low complexity" evidence="1">
    <location>
        <begin position="91"/>
        <end position="108"/>
    </location>
</feature>
<dbReference type="Proteomes" id="UP000485058">
    <property type="component" value="Unassembled WGS sequence"/>
</dbReference>
<dbReference type="AlphaFoldDB" id="A0A6A0AEE6"/>